<dbReference type="Proteomes" id="UP000593562">
    <property type="component" value="Unassembled WGS sequence"/>
</dbReference>
<name>A0A7J7BYU1_TRIWF</name>
<sequence length="507" mass="56201">MPRTEFKAKSGRKALRDLSNNGGGSGRLSKSVNAQKKASAKDMEDRRVSQETQDDDGPLDRLMLVHSDLSSLLRQIDELVVQAFKLKGTSKERRKEIESFSNVMSDMLSSLKPWVPRFRKLFSSPSMENATQLGQSLVKLMSPVKEVESKKVHSPEPSTLDSLISPSPLVSWRNDCHIERGRQIFQLTPLPISKALSSKHLDSSKLKYGKNNCYPVVELPSFLNIPEDANDDLLEGMAVKTSPEKHHPVATEKKSSLLSVSVSTPMFSKKNHPLLVMTPCLKMSPPRSCLLLEPKIDSSYHGNQRTSKCTPFNFVNHSEIPESSSSEGSKDLALKYPELLGIKETYRSRMVKKEVEASPNWLFSPPKSCVLLEPLDEKSLDNVAISSRLPIDSCVSNHLRTLSISTENVQGGAPQTNKSFNQGTIGGATALIESTPTCKEPESTFRTGKRPGENTLKKELWTKFEAASTYGLRFNATTCPETATKGFLDRLDEVSCDEESTMPDGLR</sequence>
<dbReference type="InParanoid" id="A0A7J7BYU1"/>
<dbReference type="PANTHER" id="PTHR37238">
    <property type="entry name" value="OS05G0532500 PROTEIN"/>
    <property type="match status" value="1"/>
</dbReference>
<organism evidence="2 3">
    <name type="scientific">Tripterygium wilfordii</name>
    <name type="common">Thunder God vine</name>
    <dbReference type="NCBI Taxonomy" id="458696"/>
    <lineage>
        <taxon>Eukaryota</taxon>
        <taxon>Viridiplantae</taxon>
        <taxon>Streptophyta</taxon>
        <taxon>Embryophyta</taxon>
        <taxon>Tracheophyta</taxon>
        <taxon>Spermatophyta</taxon>
        <taxon>Magnoliopsida</taxon>
        <taxon>eudicotyledons</taxon>
        <taxon>Gunneridae</taxon>
        <taxon>Pentapetalae</taxon>
        <taxon>rosids</taxon>
        <taxon>fabids</taxon>
        <taxon>Celastrales</taxon>
        <taxon>Celastraceae</taxon>
        <taxon>Tripterygium</taxon>
    </lineage>
</organism>
<dbReference type="PANTHER" id="PTHR37238:SF1">
    <property type="entry name" value="OS05G0532500 PROTEIN"/>
    <property type="match status" value="1"/>
</dbReference>
<dbReference type="AlphaFoldDB" id="A0A7J7BYU1"/>
<accession>A0A7J7BYU1</accession>
<gene>
    <name evidence="2" type="ORF">HS088_TW22G00539</name>
</gene>
<feature type="region of interest" description="Disordered" evidence="1">
    <location>
        <begin position="1"/>
        <end position="59"/>
    </location>
</feature>
<reference evidence="2 3" key="1">
    <citation type="journal article" date="2020" name="Nat. Commun.">
        <title>Genome of Tripterygium wilfordii and identification of cytochrome P450 involved in triptolide biosynthesis.</title>
        <authorList>
            <person name="Tu L."/>
            <person name="Su P."/>
            <person name="Zhang Z."/>
            <person name="Gao L."/>
            <person name="Wang J."/>
            <person name="Hu T."/>
            <person name="Zhou J."/>
            <person name="Zhang Y."/>
            <person name="Zhao Y."/>
            <person name="Liu Y."/>
            <person name="Song Y."/>
            <person name="Tong Y."/>
            <person name="Lu Y."/>
            <person name="Yang J."/>
            <person name="Xu C."/>
            <person name="Jia M."/>
            <person name="Peters R.J."/>
            <person name="Huang L."/>
            <person name="Gao W."/>
        </authorList>
    </citation>
    <scope>NUCLEOTIDE SEQUENCE [LARGE SCALE GENOMIC DNA]</scope>
    <source>
        <strain evidence="3">cv. XIE 37</strain>
        <tissue evidence="2">Leaf</tissue>
    </source>
</reference>
<feature type="compositionally biased region" description="Basic and acidic residues" evidence="1">
    <location>
        <begin position="39"/>
        <end position="49"/>
    </location>
</feature>
<evidence type="ECO:0000313" key="3">
    <source>
        <dbReference type="Proteomes" id="UP000593562"/>
    </source>
</evidence>
<protein>
    <submittedName>
        <fullName evidence="2">Uncharacterized protein</fullName>
    </submittedName>
</protein>
<proteinExistence type="predicted"/>
<evidence type="ECO:0000256" key="1">
    <source>
        <dbReference type="SAM" id="MobiDB-lite"/>
    </source>
</evidence>
<keyword evidence="3" id="KW-1185">Reference proteome</keyword>
<comment type="caution">
    <text evidence="2">The sequence shown here is derived from an EMBL/GenBank/DDBJ whole genome shotgun (WGS) entry which is preliminary data.</text>
</comment>
<dbReference type="FunCoup" id="A0A7J7BYU1">
    <property type="interactions" value="350"/>
</dbReference>
<evidence type="ECO:0000313" key="2">
    <source>
        <dbReference type="EMBL" id="KAF5726855.1"/>
    </source>
</evidence>
<dbReference type="EMBL" id="JAAARO010000022">
    <property type="protein sequence ID" value="KAF5726855.1"/>
    <property type="molecule type" value="Genomic_DNA"/>
</dbReference>